<feature type="transmembrane region" description="Helical" evidence="11">
    <location>
        <begin position="135"/>
        <end position="157"/>
    </location>
</feature>
<evidence type="ECO:0000256" key="5">
    <source>
        <dbReference type="ARBA" id="ARBA00022692"/>
    </source>
</evidence>
<keyword evidence="8" id="KW-0443">Lipid metabolism</keyword>
<proteinExistence type="inferred from homology"/>
<dbReference type="EC" id="2.3.1.-" evidence="11"/>
<dbReference type="EMBL" id="CP031040">
    <property type="protein sequence ID" value="QDZ22468.1"/>
    <property type="molecule type" value="Genomic_DNA"/>
</dbReference>
<keyword evidence="5 11" id="KW-0812">Transmembrane</keyword>
<dbReference type="STRING" id="1764295.A0A5B8MP62"/>
<evidence type="ECO:0000256" key="2">
    <source>
        <dbReference type="ARBA" id="ARBA00005420"/>
    </source>
</evidence>
<dbReference type="GO" id="GO:0004144">
    <property type="term" value="F:diacylglycerol O-acyltransferase activity"/>
    <property type="evidence" value="ECO:0007669"/>
    <property type="project" value="UniProtKB-ARBA"/>
</dbReference>
<keyword evidence="13" id="KW-1185">Reference proteome</keyword>
<evidence type="ECO:0000256" key="9">
    <source>
        <dbReference type="ARBA" id="ARBA00023136"/>
    </source>
</evidence>
<evidence type="ECO:0000313" key="12">
    <source>
        <dbReference type="EMBL" id="QDZ22468.1"/>
    </source>
</evidence>
<evidence type="ECO:0000256" key="11">
    <source>
        <dbReference type="RuleBase" id="RU367023"/>
    </source>
</evidence>
<dbReference type="Proteomes" id="UP000316726">
    <property type="component" value="Chromosome 7"/>
</dbReference>
<keyword evidence="10 12" id="KW-0012">Acyltransferase</keyword>
<comment type="subcellular location">
    <subcellularLocation>
        <location evidence="1 11">Endoplasmic reticulum membrane</location>
        <topology evidence="1 11">Multi-pass membrane protein</topology>
    </subcellularLocation>
</comment>
<protein>
    <recommendedName>
        <fullName evidence="11">Acyltransferase</fullName>
        <ecNumber evidence="11">2.3.1.-</ecNumber>
    </recommendedName>
</protein>
<feature type="transmembrane region" description="Helical" evidence="11">
    <location>
        <begin position="78"/>
        <end position="97"/>
    </location>
</feature>
<name>A0A5B8MP62_9CHLO</name>
<dbReference type="PANTHER" id="PTHR12317">
    <property type="entry name" value="DIACYLGLYCEROL O-ACYLTRANSFERASE"/>
    <property type="match status" value="1"/>
</dbReference>
<keyword evidence="4 11" id="KW-0808">Transferase</keyword>
<evidence type="ECO:0000256" key="1">
    <source>
        <dbReference type="ARBA" id="ARBA00004477"/>
    </source>
</evidence>
<keyword evidence="6 11" id="KW-0256">Endoplasmic reticulum</keyword>
<feature type="transmembrane region" description="Helical" evidence="11">
    <location>
        <begin position="46"/>
        <end position="66"/>
    </location>
</feature>
<evidence type="ECO:0000256" key="3">
    <source>
        <dbReference type="ARBA" id="ARBA00022516"/>
    </source>
</evidence>
<dbReference type="PANTHER" id="PTHR12317:SF63">
    <property type="entry name" value="DIACYLGLYCEROL O-ACYLTRANSFERASE 2"/>
    <property type="match status" value="1"/>
</dbReference>
<organism evidence="12 13">
    <name type="scientific">Chloropicon primus</name>
    <dbReference type="NCBI Taxonomy" id="1764295"/>
    <lineage>
        <taxon>Eukaryota</taxon>
        <taxon>Viridiplantae</taxon>
        <taxon>Chlorophyta</taxon>
        <taxon>Chloropicophyceae</taxon>
        <taxon>Chloropicales</taxon>
        <taxon>Chloropicaceae</taxon>
        <taxon>Chloropicon</taxon>
    </lineage>
</organism>
<evidence type="ECO:0000256" key="6">
    <source>
        <dbReference type="ARBA" id="ARBA00022824"/>
    </source>
</evidence>
<comment type="similarity">
    <text evidence="2 11">Belongs to the diacylglycerol acyltransferase family.</text>
</comment>
<dbReference type="AlphaFoldDB" id="A0A5B8MP62"/>
<keyword evidence="3" id="KW-0444">Lipid biosynthesis</keyword>
<dbReference type="Pfam" id="PF03982">
    <property type="entry name" value="DAGAT"/>
    <property type="match status" value="1"/>
</dbReference>
<gene>
    <name evidence="12" type="ORF">A3770_07p49860</name>
</gene>
<evidence type="ECO:0000256" key="10">
    <source>
        <dbReference type="ARBA" id="ARBA00023315"/>
    </source>
</evidence>
<evidence type="ECO:0000256" key="7">
    <source>
        <dbReference type="ARBA" id="ARBA00022989"/>
    </source>
</evidence>
<sequence>MVTQTTQTTTEIAKGGKGSKDACLEQVIPDIWPMDGTKGNQFIKWLVFKAGAWVTITICCCMYYVAPLMVISLPFALWLAPRAGLTILALCAGSVCWPSSDWPAFRRVFQHLFGVFNVRTNFYDVSPRIDRKKRYIYAFHPHAIVPLHALTWCAFLDRLDRSLYGVGGMATAIYFVPFVCNIFRWLNNISANYKVMKKSLVRDKKNVYLLPDGIAGIYYSRRGKHYAVLKKRRGLFRLATETGASLIPIYCFGANDMLEQADWDCDSFIGKMSRKFKLSVTIYWGQLGLPIPFPVNLSYVFGEPVAPPKVELREGEKIDPKVIEEFYDRYVAALRKAFDHYKAAAGYPDAELVVI</sequence>
<keyword evidence="9 11" id="KW-0472">Membrane</keyword>
<accession>A0A5B8MP62</accession>
<evidence type="ECO:0000256" key="4">
    <source>
        <dbReference type="ARBA" id="ARBA00022679"/>
    </source>
</evidence>
<reference evidence="12 13" key="1">
    <citation type="submission" date="2018-07" db="EMBL/GenBank/DDBJ databases">
        <title>The complete nuclear genome of the prasinophyte Chloropicon primus (CCMP1205).</title>
        <authorList>
            <person name="Pombert J.-F."/>
            <person name="Otis C."/>
            <person name="Turmel M."/>
            <person name="Lemieux C."/>
        </authorList>
    </citation>
    <scope>NUCLEOTIDE SEQUENCE [LARGE SCALE GENOMIC DNA]</scope>
    <source>
        <strain evidence="12 13">CCMP1205</strain>
    </source>
</reference>
<dbReference type="GO" id="GO:0019432">
    <property type="term" value="P:triglyceride biosynthetic process"/>
    <property type="evidence" value="ECO:0007669"/>
    <property type="project" value="TreeGrafter"/>
</dbReference>
<feature type="transmembrane region" description="Helical" evidence="11">
    <location>
        <begin position="163"/>
        <end position="186"/>
    </location>
</feature>
<evidence type="ECO:0000256" key="8">
    <source>
        <dbReference type="ARBA" id="ARBA00023098"/>
    </source>
</evidence>
<dbReference type="OrthoDB" id="264532at2759"/>
<dbReference type="GO" id="GO:0005789">
    <property type="term" value="C:endoplasmic reticulum membrane"/>
    <property type="evidence" value="ECO:0007669"/>
    <property type="project" value="UniProtKB-SubCell"/>
</dbReference>
<dbReference type="InterPro" id="IPR007130">
    <property type="entry name" value="DAGAT"/>
</dbReference>
<evidence type="ECO:0000313" key="13">
    <source>
        <dbReference type="Proteomes" id="UP000316726"/>
    </source>
</evidence>
<keyword evidence="7 11" id="KW-1133">Transmembrane helix</keyword>